<dbReference type="RefSeq" id="WP_193736999.1">
    <property type="nucleotide sequence ID" value="NZ_CP063304.1"/>
</dbReference>
<organism evidence="1 2">
    <name type="scientific">Blautia liquoris</name>
    <dbReference type="NCBI Taxonomy" id="2779518"/>
    <lineage>
        <taxon>Bacteria</taxon>
        <taxon>Bacillati</taxon>
        <taxon>Bacillota</taxon>
        <taxon>Clostridia</taxon>
        <taxon>Lachnospirales</taxon>
        <taxon>Lachnospiraceae</taxon>
        <taxon>Blautia</taxon>
    </lineage>
</organism>
<evidence type="ECO:0000313" key="1">
    <source>
        <dbReference type="EMBL" id="QOV20685.1"/>
    </source>
</evidence>
<dbReference type="KEGG" id="bliq:INP51_07085"/>
<dbReference type="Proteomes" id="UP000593601">
    <property type="component" value="Chromosome"/>
</dbReference>
<evidence type="ECO:0000313" key="2">
    <source>
        <dbReference type="Proteomes" id="UP000593601"/>
    </source>
</evidence>
<name>A0A7M2RK50_9FIRM</name>
<sequence>MTNNWQRLPGLICTRLVFKKIESDKQSPKVQSDFRGLFIHLPVHKARNDFSENQGFLHLLTC</sequence>
<dbReference type="AlphaFoldDB" id="A0A7M2RK50"/>
<accession>A0A7M2RK50</accession>
<gene>
    <name evidence="1" type="ORF">INP51_07085</name>
</gene>
<proteinExistence type="predicted"/>
<protein>
    <submittedName>
        <fullName evidence="1">Uncharacterized protein</fullName>
    </submittedName>
</protein>
<reference evidence="1 2" key="1">
    <citation type="submission" date="2020-10" db="EMBL/GenBank/DDBJ databases">
        <title>Blautia liquoris sp.nov., isolated from the mud in a fermentation cellar used for the production of Chinese strong-flavoured liquor.</title>
        <authorList>
            <person name="Lu L."/>
        </authorList>
    </citation>
    <scope>NUCLEOTIDE SEQUENCE [LARGE SCALE GENOMIC DNA]</scope>
    <source>
        <strain evidence="1 2">LZLJ-3</strain>
    </source>
</reference>
<dbReference type="EMBL" id="CP063304">
    <property type="protein sequence ID" value="QOV20685.1"/>
    <property type="molecule type" value="Genomic_DNA"/>
</dbReference>
<keyword evidence="2" id="KW-1185">Reference proteome</keyword>